<dbReference type="InterPro" id="IPR014284">
    <property type="entry name" value="RNA_pol_sigma-70_dom"/>
</dbReference>
<dbReference type="InterPro" id="IPR036388">
    <property type="entry name" value="WH-like_DNA-bd_sf"/>
</dbReference>
<dbReference type="Gene3D" id="1.10.10.10">
    <property type="entry name" value="Winged helix-like DNA-binding domain superfamily/Winged helix DNA-binding domain"/>
    <property type="match status" value="1"/>
</dbReference>
<dbReference type="InterPro" id="IPR013324">
    <property type="entry name" value="RNA_pol_sigma_r3/r4-like"/>
</dbReference>
<protein>
    <submittedName>
        <fullName evidence="8">RNA polymerase sigma factor</fullName>
    </submittedName>
</protein>
<dbReference type="RefSeq" id="WP_343975004.1">
    <property type="nucleotide sequence ID" value="NZ_BAAAJG010000008.1"/>
</dbReference>
<evidence type="ECO:0000256" key="5">
    <source>
        <dbReference type="ARBA" id="ARBA00023163"/>
    </source>
</evidence>
<keyword evidence="2" id="KW-0805">Transcription regulation</keyword>
<proteinExistence type="inferred from homology"/>
<dbReference type="Proteomes" id="UP001597145">
    <property type="component" value="Unassembled WGS sequence"/>
</dbReference>
<accession>A0ABW4FEK9</accession>
<organism evidence="8 9">
    <name type="scientific">Pseudonocardia aurantiaca</name>
    <dbReference type="NCBI Taxonomy" id="75290"/>
    <lineage>
        <taxon>Bacteria</taxon>
        <taxon>Bacillati</taxon>
        <taxon>Actinomycetota</taxon>
        <taxon>Actinomycetes</taxon>
        <taxon>Pseudonocardiales</taxon>
        <taxon>Pseudonocardiaceae</taxon>
        <taxon>Pseudonocardia</taxon>
    </lineage>
</organism>
<evidence type="ECO:0000256" key="3">
    <source>
        <dbReference type="ARBA" id="ARBA00023082"/>
    </source>
</evidence>
<feature type="domain" description="RNA polymerase sigma-70 region 2" evidence="7">
    <location>
        <begin position="47"/>
        <end position="114"/>
    </location>
</feature>
<dbReference type="SUPFAM" id="SSF88946">
    <property type="entry name" value="Sigma2 domain of RNA polymerase sigma factors"/>
    <property type="match status" value="1"/>
</dbReference>
<dbReference type="EMBL" id="JBHUCP010000004">
    <property type="protein sequence ID" value="MFD1529098.1"/>
    <property type="molecule type" value="Genomic_DNA"/>
</dbReference>
<evidence type="ECO:0000313" key="9">
    <source>
        <dbReference type="Proteomes" id="UP001597145"/>
    </source>
</evidence>
<comment type="similarity">
    <text evidence="1">Belongs to the sigma-70 factor family. ECF subfamily.</text>
</comment>
<dbReference type="Pfam" id="PF04542">
    <property type="entry name" value="Sigma70_r2"/>
    <property type="match status" value="1"/>
</dbReference>
<dbReference type="PANTHER" id="PTHR43133:SF8">
    <property type="entry name" value="RNA POLYMERASE SIGMA FACTOR HI_1459-RELATED"/>
    <property type="match status" value="1"/>
</dbReference>
<name>A0ABW4FEK9_9PSEU</name>
<keyword evidence="4" id="KW-0238">DNA-binding</keyword>
<reference evidence="9" key="1">
    <citation type="journal article" date="2019" name="Int. J. Syst. Evol. Microbiol.">
        <title>The Global Catalogue of Microorganisms (GCM) 10K type strain sequencing project: providing services to taxonomists for standard genome sequencing and annotation.</title>
        <authorList>
            <consortium name="The Broad Institute Genomics Platform"/>
            <consortium name="The Broad Institute Genome Sequencing Center for Infectious Disease"/>
            <person name="Wu L."/>
            <person name="Ma J."/>
        </authorList>
    </citation>
    <scope>NUCLEOTIDE SEQUENCE [LARGE SCALE GENOMIC DNA]</scope>
    <source>
        <strain evidence="9">JCM 12165</strain>
    </source>
</reference>
<gene>
    <name evidence="8" type="ORF">ACFSCY_06565</name>
</gene>
<dbReference type="InterPro" id="IPR007627">
    <property type="entry name" value="RNA_pol_sigma70_r2"/>
</dbReference>
<feature type="region of interest" description="Disordered" evidence="6">
    <location>
        <begin position="1"/>
        <end position="25"/>
    </location>
</feature>
<dbReference type="NCBIfam" id="TIGR02937">
    <property type="entry name" value="sigma70-ECF"/>
    <property type="match status" value="1"/>
</dbReference>
<sequence>MPAPALRSPASLPTTTTARTTTTPAAMTTTELVDGARRRVPGAWDELVSRYGGLVRRVVGTYRLQQADAADVVQNTWLRALERLDTLRDAERLGGWLATTADRECLALLRRSHREVPDERVAGERPAVVPGPEAVVVRKEARLAVGAAVAGLTGRRQALVQALFFDPELPYVEVSQVVGIPVGSIGPTRGRVLRNLRGTLERAGFGADRSREPQLVS</sequence>
<evidence type="ECO:0000256" key="2">
    <source>
        <dbReference type="ARBA" id="ARBA00023015"/>
    </source>
</evidence>
<evidence type="ECO:0000256" key="4">
    <source>
        <dbReference type="ARBA" id="ARBA00023125"/>
    </source>
</evidence>
<evidence type="ECO:0000256" key="6">
    <source>
        <dbReference type="SAM" id="MobiDB-lite"/>
    </source>
</evidence>
<dbReference type="SUPFAM" id="SSF88659">
    <property type="entry name" value="Sigma3 and sigma4 domains of RNA polymerase sigma factors"/>
    <property type="match status" value="1"/>
</dbReference>
<comment type="caution">
    <text evidence="8">The sequence shown here is derived from an EMBL/GenBank/DDBJ whole genome shotgun (WGS) entry which is preliminary data.</text>
</comment>
<keyword evidence="9" id="KW-1185">Reference proteome</keyword>
<keyword evidence="3" id="KW-0731">Sigma factor</keyword>
<dbReference type="PANTHER" id="PTHR43133">
    <property type="entry name" value="RNA POLYMERASE ECF-TYPE SIGMA FACTO"/>
    <property type="match status" value="1"/>
</dbReference>
<evidence type="ECO:0000259" key="7">
    <source>
        <dbReference type="Pfam" id="PF04542"/>
    </source>
</evidence>
<keyword evidence="5" id="KW-0804">Transcription</keyword>
<dbReference type="Gene3D" id="1.10.1740.10">
    <property type="match status" value="1"/>
</dbReference>
<dbReference type="InterPro" id="IPR039425">
    <property type="entry name" value="RNA_pol_sigma-70-like"/>
</dbReference>
<dbReference type="InterPro" id="IPR013325">
    <property type="entry name" value="RNA_pol_sigma_r2"/>
</dbReference>
<evidence type="ECO:0000256" key="1">
    <source>
        <dbReference type="ARBA" id="ARBA00010641"/>
    </source>
</evidence>
<evidence type="ECO:0000313" key="8">
    <source>
        <dbReference type="EMBL" id="MFD1529098.1"/>
    </source>
</evidence>